<comment type="caution">
    <text evidence="2">The sequence shown here is derived from an EMBL/GenBank/DDBJ whole genome shotgun (WGS) entry which is preliminary data.</text>
</comment>
<dbReference type="AlphaFoldDB" id="A0A8S1N537"/>
<evidence type="ECO:0000313" key="3">
    <source>
        <dbReference type="Proteomes" id="UP000692954"/>
    </source>
</evidence>
<feature type="coiled-coil region" evidence="1">
    <location>
        <begin position="179"/>
        <end position="434"/>
    </location>
</feature>
<reference evidence="2" key="1">
    <citation type="submission" date="2021-01" db="EMBL/GenBank/DDBJ databases">
        <authorList>
            <consortium name="Genoscope - CEA"/>
            <person name="William W."/>
        </authorList>
    </citation>
    <scope>NUCLEOTIDE SEQUENCE</scope>
</reference>
<keyword evidence="3" id="KW-1185">Reference proteome</keyword>
<evidence type="ECO:0000256" key="1">
    <source>
        <dbReference type="SAM" id="Coils"/>
    </source>
</evidence>
<organism evidence="2 3">
    <name type="scientific">Paramecium sonneborni</name>
    <dbReference type="NCBI Taxonomy" id="65129"/>
    <lineage>
        <taxon>Eukaryota</taxon>
        <taxon>Sar</taxon>
        <taxon>Alveolata</taxon>
        <taxon>Ciliophora</taxon>
        <taxon>Intramacronucleata</taxon>
        <taxon>Oligohymenophorea</taxon>
        <taxon>Peniculida</taxon>
        <taxon>Parameciidae</taxon>
        <taxon>Paramecium</taxon>
    </lineage>
</organism>
<sequence length="783" mass="93576">MSQSISQQICQFLKSDQTYQHIKPFLEKISEKDRQYYKPICQSILTIFDQKDPVQCFLAARMAKEAVERKNNEFLTIFQDDCIKKYEQLAEIIQNQKDSQNSNQFFQNNERSPFGISFFHLVLESIKNWAIQFPKKDDGITPTKFYQAFHYLEEKGISFPSTFYFKTKEQSAAQASAPKQNEQNIIQDLQQQLKITEEQHEMQIKIYQLENQSKLQNLEEQVKYYKNLHLQQQEEIKFQKYKEVSNNNIQDELLQVKKQLRSLEEKERNYLQSLNDLKYQFQQLKQENQSLKRYQESLLEKIKNQETLLDKVKNSENTKQVKIENFSNQVQELQKNYMNLENQFKIKQKESEDYQTKYLEQKQKLNQLNLQLTAKEKLIPEKNVSKDNSIQQFEQQISNYQQKIQQLEGKIMSLEEEKVKLQKQQKEAKKTQSSDNQKINIQVVKRQNSVQFQNFFSYEQQQNNQYFNSYYNFEEDLKQLQFKPQILEVEKIDSALYYPYPSAETYYINRPIKSNKGKIISDQIQTNSWKNLESQKKMIFLLYHVNRTQIIFKDQPFINVAILKSAQYLENGIKIIFGIYIKSELQEINIQGKFLNLNKMSNYFHTSIPELNLTLQRQNQKIIEYSINNNCTQLTDTPILELSYNGKAQKIYLPILLFSFIELCQIKKEFYKKNWKEYFILRSNAFQYNPQVLPSYRGIQQISKSFTMINENKLIPYLQGIDEIKFVAQFVFLISQLKGMIKFELIPQKKMIIYVGVDKKQQGQSQVLLEKIIMCYQSIFQME</sequence>
<dbReference type="OrthoDB" id="309352at2759"/>
<dbReference type="EMBL" id="CAJJDN010000048">
    <property type="protein sequence ID" value="CAD8085231.1"/>
    <property type="molecule type" value="Genomic_DNA"/>
</dbReference>
<protein>
    <submittedName>
        <fullName evidence="2">Uncharacterized protein</fullName>
    </submittedName>
</protein>
<dbReference type="Proteomes" id="UP000692954">
    <property type="component" value="Unassembled WGS sequence"/>
</dbReference>
<evidence type="ECO:0000313" key="2">
    <source>
        <dbReference type="EMBL" id="CAD8085231.1"/>
    </source>
</evidence>
<accession>A0A8S1N537</accession>
<name>A0A8S1N537_9CILI</name>
<proteinExistence type="predicted"/>
<keyword evidence="1" id="KW-0175">Coiled coil</keyword>
<gene>
    <name evidence="2" type="ORF">PSON_ATCC_30995.1.T0480052</name>
</gene>